<evidence type="ECO:0000256" key="5">
    <source>
        <dbReference type="ARBA" id="ARBA00022679"/>
    </source>
</evidence>
<gene>
    <name evidence="13" type="primary">crtE</name>
    <name evidence="13" type="ordered locus">TEPIRE1_1504</name>
</gene>
<evidence type="ECO:0000256" key="12">
    <source>
        <dbReference type="RuleBase" id="RU004466"/>
    </source>
</evidence>
<dbReference type="eggNOG" id="COG0142">
    <property type="taxonomic scope" value="Bacteria"/>
</dbReference>
<accession>F4LV13</accession>
<name>F4LV13_TEPAE</name>
<reference evidence="14" key="1">
    <citation type="journal article" date="2013" name="Genome Announc.">
        <title>First genome sequence of a syntrophic acetate-oxidizing bacterium, Tepidanaerobacter acetatoxydans strain Re1.</title>
        <authorList>
            <person name="Manzoor S."/>
            <person name="Bongcam-Rudloff E."/>
            <person name="Schnurer A."/>
            <person name="Muller B."/>
        </authorList>
    </citation>
    <scope>NUCLEOTIDE SEQUENCE [LARGE SCALE GENOMIC DNA]</scope>
    <source>
        <strain evidence="14">Re1</strain>
    </source>
</reference>
<evidence type="ECO:0000256" key="11">
    <source>
        <dbReference type="ARBA" id="ARBA00049399"/>
    </source>
</evidence>
<keyword evidence="7" id="KW-0460">Magnesium</keyword>
<evidence type="ECO:0000256" key="1">
    <source>
        <dbReference type="ARBA" id="ARBA00001946"/>
    </source>
</evidence>
<evidence type="ECO:0000256" key="3">
    <source>
        <dbReference type="ARBA" id="ARBA00012439"/>
    </source>
</evidence>
<dbReference type="Gene3D" id="1.10.600.10">
    <property type="entry name" value="Farnesyl Diphosphate Synthase"/>
    <property type="match status" value="1"/>
</dbReference>
<dbReference type="STRING" id="1209989.TepRe1_1393"/>
<comment type="catalytic activity">
    <reaction evidence="11">
        <text>isopentenyl diphosphate + (2E)-geranyl diphosphate = (2E,6E)-farnesyl diphosphate + diphosphate</text>
        <dbReference type="Rhea" id="RHEA:19361"/>
        <dbReference type="ChEBI" id="CHEBI:33019"/>
        <dbReference type="ChEBI" id="CHEBI:58057"/>
        <dbReference type="ChEBI" id="CHEBI:128769"/>
        <dbReference type="ChEBI" id="CHEBI:175763"/>
        <dbReference type="EC" id="2.5.1.10"/>
    </reaction>
</comment>
<dbReference type="InterPro" id="IPR033749">
    <property type="entry name" value="Polyprenyl_synt_CS"/>
</dbReference>
<comment type="cofactor">
    <cofactor evidence="1">
        <name>Mg(2+)</name>
        <dbReference type="ChEBI" id="CHEBI:18420"/>
    </cofactor>
</comment>
<evidence type="ECO:0000256" key="9">
    <source>
        <dbReference type="ARBA" id="ARBA00032380"/>
    </source>
</evidence>
<dbReference type="SFLD" id="SFLDS00005">
    <property type="entry name" value="Isoprenoid_Synthase_Type_I"/>
    <property type="match status" value="1"/>
</dbReference>
<dbReference type="SFLD" id="SFLDG01017">
    <property type="entry name" value="Polyprenyl_Transferase_Like"/>
    <property type="match status" value="1"/>
</dbReference>
<sequence length="296" mass="32741">MNKFEGEMKYMAQVVEQELSRYLPRKDEFPSKLHEAMHYSTLSGGKRLRPIIVMKAAELFGISYEKVIPTACGIEMIHTYSLIHDDLPVMDNDDFRRGKPTCHKIYGDAVALLAGDALLTHAFATIAKNSKISGINPDAVVDVIEKVSLAAGGYGMIGGQTVDIITSGKDVSRDTLFYISTHKTGCLMSVSFWSGARLAGASKEDLETIKCFGEKLGLIFQIVDDILDIKGSEAVLGKPVGSDMKNKKNTFVNLFGFNKSVEIVNNLSLEAKQLISNYNNNDFFIQLTDFISKRDY</sequence>
<dbReference type="EC" id="2.5.1.10" evidence="3"/>
<evidence type="ECO:0000256" key="8">
    <source>
        <dbReference type="ARBA" id="ARBA00023229"/>
    </source>
</evidence>
<dbReference type="CDD" id="cd00685">
    <property type="entry name" value="Trans_IPPS_HT"/>
    <property type="match status" value="1"/>
</dbReference>
<dbReference type="GO" id="GO:0016114">
    <property type="term" value="P:terpenoid biosynthetic process"/>
    <property type="evidence" value="ECO:0007669"/>
    <property type="project" value="UniProtKB-ARBA"/>
</dbReference>
<dbReference type="PANTHER" id="PTHR43281:SF1">
    <property type="entry name" value="FARNESYL DIPHOSPHATE SYNTHASE"/>
    <property type="match status" value="1"/>
</dbReference>
<dbReference type="InterPro" id="IPR000092">
    <property type="entry name" value="Polyprenyl_synt"/>
</dbReference>
<dbReference type="InterPro" id="IPR053378">
    <property type="entry name" value="Prenyl_diphosphate_synthase"/>
</dbReference>
<evidence type="ECO:0000256" key="10">
    <source>
        <dbReference type="ARBA" id="ARBA00032873"/>
    </source>
</evidence>
<dbReference type="KEGG" id="tep:TepRe1_1393"/>
<evidence type="ECO:0000256" key="7">
    <source>
        <dbReference type="ARBA" id="ARBA00022842"/>
    </source>
</evidence>
<dbReference type="Proteomes" id="UP000010802">
    <property type="component" value="Chromosome"/>
</dbReference>
<evidence type="ECO:0000313" key="13">
    <source>
        <dbReference type="EMBL" id="CDI40719.1"/>
    </source>
</evidence>
<dbReference type="HOGENOM" id="CLU_014015_0_0_9"/>
<evidence type="ECO:0000256" key="6">
    <source>
        <dbReference type="ARBA" id="ARBA00022723"/>
    </source>
</evidence>
<evidence type="ECO:0000313" key="14">
    <source>
        <dbReference type="Proteomes" id="UP000010802"/>
    </source>
</evidence>
<dbReference type="EMBL" id="HF563609">
    <property type="protein sequence ID" value="CDI40719.1"/>
    <property type="molecule type" value="Genomic_DNA"/>
</dbReference>
<dbReference type="Pfam" id="PF00348">
    <property type="entry name" value="polyprenyl_synt"/>
    <property type="match status" value="1"/>
</dbReference>
<evidence type="ECO:0000256" key="2">
    <source>
        <dbReference type="ARBA" id="ARBA00006706"/>
    </source>
</evidence>
<keyword evidence="6" id="KW-0479">Metal-binding</keyword>
<dbReference type="OrthoDB" id="9805316at2"/>
<dbReference type="NCBIfam" id="NF045485">
    <property type="entry name" value="FPPsyn"/>
    <property type="match status" value="1"/>
</dbReference>
<dbReference type="PANTHER" id="PTHR43281">
    <property type="entry name" value="FARNESYL DIPHOSPHATE SYNTHASE"/>
    <property type="match status" value="1"/>
</dbReference>
<dbReference type="GO" id="GO:0046872">
    <property type="term" value="F:metal ion binding"/>
    <property type="evidence" value="ECO:0007669"/>
    <property type="project" value="UniProtKB-KW"/>
</dbReference>
<keyword evidence="5 12" id="KW-0808">Transferase</keyword>
<dbReference type="RefSeq" id="WP_013778462.1">
    <property type="nucleotide sequence ID" value="NC_015519.1"/>
</dbReference>
<protein>
    <recommendedName>
        <fullName evidence="4">Farnesyl diphosphate synthase</fullName>
        <ecNumber evidence="3">2.5.1.10</ecNumber>
    </recommendedName>
    <alternativeName>
        <fullName evidence="10">(2E,6E)-farnesyl diphosphate synthase</fullName>
    </alternativeName>
    <alternativeName>
        <fullName evidence="9">Geranyltranstransferase</fullName>
    </alternativeName>
</protein>
<comment type="similarity">
    <text evidence="2 12">Belongs to the FPP/GGPP synthase family.</text>
</comment>
<dbReference type="SUPFAM" id="SSF48576">
    <property type="entry name" value="Terpenoid synthases"/>
    <property type="match status" value="1"/>
</dbReference>
<dbReference type="GO" id="GO:0004337">
    <property type="term" value="F:(2E,6E)-farnesyl diphosphate synthase activity"/>
    <property type="evidence" value="ECO:0007669"/>
    <property type="project" value="UniProtKB-EC"/>
</dbReference>
<keyword evidence="8" id="KW-0414">Isoprene biosynthesis</keyword>
<organism evidence="13 14">
    <name type="scientific">Tepidanaerobacter acetatoxydans (strain DSM 21804 / JCM 16047 / Re1)</name>
    <dbReference type="NCBI Taxonomy" id="1209989"/>
    <lineage>
        <taxon>Bacteria</taxon>
        <taxon>Bacillati</taxon>
        <taxon>Bacillota</taxon>
        <taxon>Clostridia</taxon>
        <taxon>Thermosediminibacterales</taxon>
        <taxon>Tepidanaerobacteraceae</taxon>
        <taxon>Tepidanaerobacter</taxon>
    </lineage>
</organism>
<keyword evidence="14" id="KW-1185">Reference proteome</keyword>
<dbReference type="GO" id="GO:0005737">
    <property type="term" value="C:cytoplasm"/>
    <property type="evidence" value="ECO:0007669"/>
    <property type="project" value="UniProtKB-ARBA"/>
</dbReference>
<dbReference type="KEGG" id="tae:TepiRe1_1504"/>
<evidence type="ECO:0000256" key="4">
    <source>
        <dbReference type="ARBA" id="ARBA00015100"/>
    </source>
</evidence>
<dbReference type="InterPro" id="IPR008949">
    <property type="entry name" value="Isoprenoid_synthase_dom_sf"/>
</dbReference>
<dbReference type="PROSITE" id="PS00444">
    <property type="entry name" value="POLYPRENYL_SYNTHASE_2"/>
    <property type="match status" value="1"/>
</dbReference>
<dbReference type="PROSITE" id="PS00723">
    <property type="entry name" value="POLYPRENYL_SYNTHASE_1"/>
    <property type="match status" value="1"/>
</dbReference>
<dbReference type="AlphaFoldDB" id="F4LV13"/>
<dbReference type="FunFam" id="1.10.600.10:FF:000001">
    <property type="entry name" value="Geranylgeranyl diphosphate synthase"/>
    <property type="match status" value="1"/>
</dbReference>
<proteinExistence type="inferred from homology"/>